<dbReference type="Proteomes" id="UP000321080">
    <property type="component" value="Unassembled WGS sequence"/>
</dbReference>
<dbReference type="SUPFAM" id="SSF48452">
    <property type="entry name" value="TPR-like"/>
    <property type="match status" value="2"/>
</dbReference>
<keyword evidence="3" id="KW-0804">Transcription</keyword>
<evidence type="ECO:0000313" key="7">
    <source>
        <dbReference type="Proteomes" id="UP000321080"/>
    </source>
</evidence>
<accession>A0A5C7GGL4</accession>
<dbReference type="EMBL" id="VRKQ01000010">
    <property type="protein sequence ID" value="TXG36744.1"/>
    <property type="molecule type" value="Genomic_DNA"/>
</dbReference>
<evidence type="ECO:0000256" key="2">
    <source>
        <dbReference type="ARBA" id="ARBA00023125"/>
    </source>
</evidence>
<dbReference type="SMART" id="SM00028">
    <property type="entry name" value="TPR"/>
    <property type="match status" value="4"/>
</dbReference>
<evidence type="ECO:0000256" key="4">
    <source>
        <dbReference type="PROSITE-ProRule" id="PRU00339"/>
    </source>
</evidence>
<protein>
    <submittedName>
        <fullName evidence="6">Helix-turn-helix domain-containing protein</fullName>
    </submittedName>
</protein>
<reference evidence="6 7" key="1">
    <citation type="submission" date="2019-08" db="EMBL/GenBank/DDBJ databases">
        <title>Seonamhaeicola sediminis sp. nov., isolated from marine sediment.</title>
        <authorList>
            <person name="Cao W.R."/>
        </authorList>
    </citation>
    <scope>NUCLEOTIDE SEQUENCE [LARGE SCALE GENOMIC DNA]</scope>
    <source>
        <strain evidence="6 7">1505</strain>
    </source>
</reference>
<evidence type="ECO:0000259" key="5">
    <source>
        <dbReference type="PROSITE" id="PS01124"/>
    </source>
</evidence>
<dbReference type="RefSeq" id="WP_147767669.1">
    <property type="nucleotide sequence ID" value="NZ_VRKQ01000010.1"/>
</dbReference>
<dbReference type="SMART" id="SM00342">
    <property type="entry name" value="HTH_ARAC"/>
    <property type="match status" value="1"/>
</dbReference>
<dbReference type="PANTHER" id="PTHR43280">
    <property type="entry name" value="ARAC-FAMILY TRANSCRIPTIONAL REGULATOR"/>
    <property type="match status" value="1"/>
</dbReference>
<evidence type="ECO:0000313" key="6">
    <source>
        <dbReference type="EMBL" id="TXG36744.1"/>
    </source>
</evidence>
<organism evidence="6 7">
    <name type="scientific">Seonamhaeicola maritimus</name>
    <dbReference type="NCBI Taxonomy" id="2591822"/>
    <lineage>
        <taxon>Bacteria</taxon>
        <taxon>Pseudomonadati</taxon>
        <taxon>Bacteroidota</taxon>
        <taxon>Flavobacteriia</taxon>
        <taxon>Flavobacteriales</taxon>
        <taxon>Flavobacteriaceae</taxon>
    </lineage>
</organism>
<comment type="caution">
    <text evidence="6">The sequence shown here is derived from an EMBL/GenBank/DDBJ whole genome shotgun (WGS) entry which is preliminary data.</text>
</comment>
<feature type="domain" description="HTH araC/xylS-type" evidence="5">
    <location>
        <begin position="13"/>
        <end position="112"/>
    </location>
</feature>
<name>A0A5C7GGL4_9FLAO</name>
<keyword evidence="1" id="KW-0805">Transcription regulation</keyword>
<evidence type="ECO:0000256" key="3">
    <source>
        <dbReference type="ARBA" id="ARBA00023163"/>
    </source>
</evidence>
<dbReference type="InterPro" id="IPR019734">
    <property type="entry name" value="TPR_rpt"/>
</dbReference>
<keyword evidence="4" id="KW-0802">TPR repeat</keyword>
<dbReference type="GO" id="GO:0043565">
    <property type="term" value="F:sequence-specific DNA binding"/>
    <property type="evidence" value="ECO:0007669"/>
    <property type="project" value="InterPro"/>
</dbReference>
<gene>
    <name evidence="6" type="ORF">FUA22_09185</name>
</gene>
<dbReference type="InterPro" id="IPR009057">
    <property type="entry name" value="Homeodomain-like_sf"/>
</dbReference>
<dbReference type="OrthoDB" id="9779074at2"/>
<dbReference type="AlphaFoldDB" id="A0A5C7GGL4"/>
<dbReference type="InterPro" id="IPR011990">
    <property type="entry name" value="TPR-like_helical_dom_sf"/>
</dbReference>
<dbReference type="Gene3D" id="1.25.40.10">
    <property type="entry name" value="Tetratricopeptide repeat domain"/>
    <property type="match status" value="2"/>
</dbReference>
<dbReference type="Pfam" id="PF12833">
    <property type="entry name" value="HTH_18"/>
    <property type="match status" value="1"/>
</dbReference>
<proteinExistence type="predicted"/>
<dbReference type="PROSITE" id="PS01124">
    <property type="entry name" value="HTH_ARAC_FAMILY_2"/>
    <property type="match status" value="1"/>
</dbReference>
<dbReference type="PANTHER" id="PTHR43280:SF2">
    <property type="entry name" value="HTH-TYPE TRANSCRIPTIONAL REGULATOR EXSA"/>
    <property type="match status" value="1"/>
</dbReference>
<dbReference type="Gene3D" id="3.40.50.10070">
    <property type="entry name" value="TolB, N-terminal domain"/>
    <property type="match status" value="1"/>
</dbReference>
<feature type="repeat" description="TPR" evidence="4">
    <location>
        <begin position="388"/>
        <end position="421"/>
    </location>
</feature>
<dbReference type="SUPFAM" id="SSF46689">
    <property type="entry name" value="Homeodomain-like"/>
    <property type="match status" value="1"/>
</dbReference>
<dbReference type="PROSITE" id="PS50005">
    <property type="entry name" value="TPR"/>
    <property type="match status" value="1"/>
</dbReference>
<keyword evidence="2" id="KW-0238">DNA-binding</keyword>
<dbReference type="Gene3D" id="1.10.10.60">
    <property type="entry name" value="Homeodomain-like"/>
    <property type="match status" value="1"/>
</dbReference>
<dbReference type="GO" id="GO:0003700">
    <property type="term" value="F:DNA-binding transcription factor activity"/>
    <property type="evidence" value="ECO:0007669"/>
    <property type="project" value="InterPro"/>
</dbReference>
<evidence type="ECO:0000256" key="1">
    <source>
        <dbReference type="ARBA" id="ARBA00023015"/>
    </source>
</evidence>
<keyword evidence="7" id="KW-1185">Reference proteome</keyword>
<sequence length="693" mass="80470">MKDELSDDQGFTQKIEHILEVNLEDENFGVSNLALEIGLSRSQLYRKLQDATGKSTSQFIREYRLKRAMEMLKKNQFTAAEIAYRVGFSSPTYFNTCFHNFFGYPPGEVKYQNTAAPPKKTVSKKLLSIAPIIILIVLIVFNEKFKNKDDGISSIEKTIAIMPFENDSPNNENQYFCNGIMTGIREYLTKIPDFKIASRRSTEKFRNKQISLKAIANELDVNYLIEGRVQRIGNKAIVSAELINVKEDKVVWSESYNEDVSEIFKVQADVVQSITENLETAISSNLKSELSTDPTKDKYAYEYRLQGDEYLFKANSSLQKHKVWLDLLDKAKSSYEKAIKRDSLFASAYIGLALTTFQRYGNYVGEDNKFDEVLYLTNKAIALNPNYAFAYKLRGDYFVRINKEENAILDYEKSLTIYPNDVGALFNLIGIHKRKNKYKEAIFTLQKIEKFAQSRGQLMGLYTNYLEFYRTLENHQMVDYYFDKIFELQTVPRFRRDRVYSFIQSMRYDEALAYVNKTLVKDNQQRNALLGMLYLYKRDVEKATPYYKKCYKQVEKEGVNSLASRSVYWGYGMCLLRGGQIEKGKNLLRRQAELYNNLLSSKQSLDRPVSYYVLFFIYGALGDIEKSNECIDKFEEVDGWLFWNLISYIKADLEAGFFEGDIEYLNASMKRGEKQLEEVQNIIRPYLPSAPPE</sequence>
<dbReference type="InterPro" id="IPR018060">
    <property type="entry name" value="HTH_AraC"/>
</dbReference>